<dbReference type="SUPFAM" id="SSF53474">
    <property type="entry name" value="alpha/beta-Hydrolases"/>
    <property type="match status" value="1"/>
</dbReference>
<dbReference type="InterPro" id="IPR053145">
    <property type="entry name" value="AB_hydrolase_Est10"/>
</dbReference>
<dbReference type="PANTHER" id="PTHR43265">
    <property type="entry name" value="ESTERASE ESTD"/>
    <property type="match status" value="1"/>
</dbReference>
<reference evidence="3 4" key="1">
    <citation type="journal article" date="2016" name="Gene">
        <title>PacBio SMRT assembly of a complex multi-replicon genome reveals chlorocatechol degradative operon in a region of genome plasticity.</title>
        <authorList>
            <person name="Ricker N."/>
            <person name="Shen S.Y."/>
            <person name="Goordial J."/>
            <person name="Jin S."/>
            <person name="Fulthorpe R.R."/>
        </authorList>
    </citation>
    <scope>NUCLEOTIDE SEQUENCE [LARGE SCALE GENOMIC DNA]</scope>
    <source>
        <strain evidence="3 4">OLGA172</strain>
    </source>
</reference>
<evidence type="ECO:0000256" key="1">
    <source>
        <dbReference type="SAM" id="MobiDB-lite"/>
    </source>
</evidence>
<evidence type="ECO:0000313" key="3">
    <source>
        <dbReference type="EMBL" id="ANB76149.1"/>
    </source>
</evidence>
<sequence length="254" mass="27256">MLTEKLEFPGPNGQKLSGRLDSPDTPPRAYALFAHCFTCGKDIVAAHRIAQALTVHGIAVLRFDFTGIGASEGEFSETNFSSNCLDLIAAANYLRTSHCAPTLMIGHSLGGAAVLASASSIPEIRAVVTIAAPSDPAHVTGQFGEHLSQIDAFGEAQIRVAGRVFKIKRQFITDVHKQRLADRVAQLKLPLMVMHAPGDTTVGIENANAIFKAAKHPKSFLSLDKADHLVTQKEDALYIANIIAAWSERYLAAS</sequence>
<dbReference type="EMBL" id="CP014579">
    <property type="protein sequence ID" value="ANB76149.1"/>
    <property type="molecule type" value="Genomic_DNA"/>
</dbReference>
<dbReference type="RefSeq" id="WP_063499399.1">
    <property type="nucleotide sequence ID" value="NZ_CP014579.1"/>
</dbReference>
<dbReference type="Pfam" id="PF12146">
    <property type="entry name" value="Hydrolase_4"/>
    <property type="match status" value="1"/>
</dbReference>
<dbReference type="AlphaFoldDB" id="A0A160FSR9"/>
<feature type="domain" description="Serine aminopeptidase S33" evidence="2">
    <location>
        <begin position="42"/>
        <end position="137"/>
    </location>
</feature>
<dbReference type="STRING" id="1804984.AYM40_28190"/>
<dbReference type="Gene3D" id="3.40.50.1820">
    <property type="entry name" value="alpha/beta hydrolase"/>
    <property type="match status" value="1"/>
</dbReference>
<evidence type="ECO:0000259" key="2">
    <source>
        <dbReference type="Pfam" id="PF12146"/>
    </source>
</evidence>
<dbReference type="PANTHER" id="PTHR43265:SF1">
    <property type="entry name" value="ESTERASE ESTD"/>
    <property type="match status" value="1"/>
</dbReference>
<dbReference type="Proteomes" id="UP000076852">
    <property type="component" value="Chromosome 2"/>
</dbReference>
<accession>A0A160FSR9</accession>
<dbReference type="OrthoDB" id="9789573at2"/>
<proteinExistence type="predicted"/>
<name>A0A160FSR9_9BURK</name>
<dbReference type="KEGG" id="buz:AYM40_28190"/>
<keyword evidence="4" id="KW-1185">Reference proteome</keyword>
<evidence type="ECO:0000313" key="4">
    <source>
        <dbReference type="Proteomes" id="UP000076852"/>
    </source>
</evidence>
<gene>
    <name evidence="3" type="ORF">AYM40_28190</name>
</gene>
<dbReference type="InterPro" id="IPR022742">
    <property type="entry name" value="Hydrolase_4"/>
</dbReference>
<dbReference type="GO" id="GO:0052689">
    <property type="term" value="F:carboxylic ester hydrolase activity"/>
    <property type="evidence" value="ECO:0007669"/>
    <property type="project" value="TreeGrafter"/>
</dbReference>
<feature type="region of interest" description="Disordered" evidence="1">
    <location>
        <begin position="1"/>
        <end position="22"/>
    </location>
</feature>
<protein>
    <submittedName>
        <fullName evidence="3">Osmotically inducible protein OsmC</fullName>
    </submittedName>
</protein>
<dbReference type="FunFam" id="3.40.50.1820:FF:000487">
    <property type="entry name" value="Dienelactone hydrolase"/>
    <property type="match status" value="1"/>
</dbReference>
<organism evidence="3 4">
    <name type="scientific">Paraburkholderia phytofirmans OLGA172</name>
    <dbReference type="NCBI Taxonomy" id="1417228"/>
    <lineage>
        <taxon>Bacteria</taxon>
        <taxon>Pseudomonadati</taxon>
        <taxon>Pseudomonadota</taxon>
        <taxon>Betaproteobacteria</taxon>
        <taxon>Burkholderiales</taxon>
        <taxon>Burkholderiaceae</taxon>
        <taxon>Paraburkholderia</taxon>
    </lineage>
</organism>
<dbReference type="InterPro" id="IPR029058">
    <property type="entry name" value="AB_hydrolase_fold"/>
</dbReference>